<evidence type="ECO:0000313" key="2">
    <source>
        <dbReference type="EMBL" id="MCU4971369.1"/>
    </source>
</evidence>
<keyword evidence="3" id="KW-1185">Reference proteome</keyword>
<name>A0ABT2Q8V9_9EURY</name>
<evidence type="ECO:0000256" key="1">
    <source>
        <dbReference type="SAM" id="MobiDB-lite"/>
    </source>
</evidence>
<dbReference type="EMBL" id="JAOPKB010000001">
    <property type="protein sequence ID" value="MCU4971369.1"/>
    <property type="molecule type" value="Genomic_DNA"/>
</dbReference>
<dbReference type="Proteomes" id="UP001320972">
    <property type="component" value="Unassembled WGS sequence"/>
</dbReference>
<feature type="region of interest" description="Disordered" evidence="1">
    <location>
        <begin position="93"/>
        <end position="113"/>
    </location>
</feature>
<gene>
    <name evidence="2" type="ORF">OB955_01265</name>
</gene>
<accession>A0ABT2Q8V9</accession>
<comment type="caution">
    <text evidence="2">The sequence shown here is derived from an EMBL/GenBank/DDBJ whole genome shotgun (WGS) entry which is preliminary data.</text>
</comment>
<organism evidence="2 3">
    <name type="scientific">Natronoglomus mannanivorans</name>
    <dbReference type="NCBI Taxonomy" id="2979990"/>
    <lineage>
        <taxon>Archaea</taxon>
        <taxon>Methanobacteriati</taxon>
        <taxon>Methanobacteriota</taxon>
        <taxon>Stenosarchaea group</taxon>
        <taxon>Halobacteria</taxon>
        <taxon>Halobacteriales</taxon>
        <taxon>Natrialbaceae</taxon>
        <taxon>Natronoglomus</taxon>
    </lineage>
</organism>
<feature type="region of interest" description="Disordered" evidence="1">
    <location>
        <begin position="277"/>
        <end position="298"/>
    </location>
</feature>
<reference evidence="2 3" key="1">
    <citation type="submission" date="2022-09" db="EMBL/GenBank/DDBJ databases">
        <title>Enrichment on poylsaccharides allowed isolation of novel metabolic and taxonomic groups of Haloarchaea.</title>
        <authorList>
            <person name="Sorokin D.Y."/>
            <person name="Elcheninov A.G."/>
            <person name="Khizhniak T.V."/>
            <person name="Kolganova T.V."/>
            <person name="Kublanov I.V."/>
        </authorList>
    </citation>
    <scope>NUCLEOTIDE SEQUENCE [LARGE SCALE GENOMIC DNA]</scope>
    <source>
        <strain evidence="2 3">AArc-m2/3/4</strain>
    </source>
</reference>
<feature type="region of interest" description="Disordered" evidence="1">
    <location>
        <begin position="25"/>
        <end position="59"/>
    </location>
</feature>
<proteinExistence type="predicted"/>
<protein>
    <submittedName>
        <fullName evidence="2">Uncharacterized protein</fullName>
    </submittedName>
</protein>
<sequence length="377" mass="40101">MDGNGVSRRAALCLLGTGLTLAAGCSSSEETEGGGNGSTETGAEGENLDGEGDPAIETGDLPAFTQALAATPDENYFFGAVDLETMWTVFDGDGDRRFEGDEDESESGETPTDPLVVNPLSAALIGYVVLLGLGFSAAGSVYERNDRAGGEGYVVFANDTNIVVSDYDFDGIVADMGELDYEEVLLEDDRAVYYDASTGQAVGATESLFVYAHESENGDEDEFDPIAAVERHVDAAVGERPLEHETDDDFEWLLRAGDTTGLVFCLFSDADELAADATDLDEDEFESTEGGDSGTDLDVDDQPYEGAKGGLQHLDIVTDESRPFASAVFTYASEDRIDEERLEDAVGTQAEAGSTTVVRDGARVRVEATYAEETLEE</sequence>
<evidence type="ECO:0000313" key="3">
    <source>
        <dbReference type="Proteomes" id="UP001320972"/>
    </source>
</evidence>
<dbReference type="RefSeq" id="WP_338006768.1">
    <property type="nucleotide sequence ID" value="NZ_JAOPKB010000001.1"/>
</dbReference>